<dbReference type="InterPro" id="IPR017452">
    <property type="entry name" value="GPCR_Rhodpsn_7TM"/>
</dbReference>
<reference evidence="7" key="1">
    <citation type="submission" date="2021-04" db="EMBL/GenBank/DDBJ databases">
        <authorList>
            <consortium name="Molecular Ecology Group"/>
        </authorList>
    </citation>
    <scope>NUCLEOTIDE SEQUENCE</scope>
</reference>
<name>A0A8S3ZK43_9EUPU</name>
<comment type="subcellular location">
    <subcellularLocation>
        <location evidence="1">Membrane</location>
    </subcellularLocation>
</comment>
<evidence type="ECO:0000259" key="6">
    <source>
        <dbReference type="PROSITE" id="PS50262"/>
    </source>
</evidence>
<feature type="transmembrane region" description="Helical" evidence="5">
    <location>
        <begin position="159"/>
        <end position="179"/>
    </location>
</feature>
<dbReference type="PROSITE" id="PS50262">
    <property type="entry name" value="G_PROTEIN_RECEP_F1_2"/>
    <property type="match status" value="1"/>
</dbReference>
<protein>
    <recommendedName>
        <fullName evidence="6">G-protein coupled receptors family 1 profile domain-containing protein</fullName>
    </recommendedName>
</protein>
<evidence type="ECO:0000256" key="1">
    <source>
        <dbReference type="ARBA" id="ARBA00004370"/>
    </source>
</evidence>
<dbReference type="Gene3D" id="1.20.1070.10">
    <property type="entry name" value="Rhodopsin 7-helix transmembrane proteins"/>
    <property type="match status" value="1"/>
</dbReference>
<keyword evidence="8" id="KW-1185">Reference proteome</keyword>
<dbReference type="PANTHER" id="PTHR46641">
    <property type="entry name" value="FMRFAMIDE RECEPTOR-RELATED"/>
    <property type="match status" value="1"/>
</dbReference>
<keyword evidence="2 5" id="KW-0812">Transmembrane</keyword>
<evidence type="ECO:0000256" key="3">
    <source>
        <dbReference type="ARBA" id="ARBA00022989"/>
    </source>
</evidence>
<evidence type="ECO:0000313" key="7">
    <source>
        <dbReference type="EMBL" id="CAG5129853.1"/>
    </source>
</evidence>
<dbReference type="SUPFAM" id="SSF81321">
    <property type="entry name" value="Family A G protein-coupled receptor-like"/>
    <property type="match status" value="1"/>
</dbReference>
<feature type="transmembrane region" description="Helical" evidence="5">
    <location>
        <begin position="109"/>
        <end position="138"/>
    </location>
</feature>
<evidence type="ECO:0000256" key="5">
    <source>
        <dbReference type="SAM" id="Phobius"/>
    </source>
</evidence>
<evidence type="ECO:0000256" key="4">
    <source>
        <dbReference type="ARBA" id="ARBA00023136"/>
    </source>
</evidence>
<dbReference type="Proteomes" id="UP000678393">
    <property type="component" value="Unassembled WGS sequence"/>
</dbReference>
<feature type="transmembrane region" description="Helical" evidence="5">
    <location>
        <begin position="218"/>
        <end position="245"/>
    </location>
</feature>
<dbReference type="OrthoDB" id="6055344at2759"/>
<dbReference type="PANTHER" id="PTHR46641:SF2">
    <property type="entry name" value="FMRFAMIDE RECEPTOR"/>
    <property type="match status" value="1"/>
</dbReference>
<evidence type="ECO:0000313" key="8">
    <source>
        <dbReference type="Proteomes" id="UP000678393"/>
    </source>
</evidence>
<dbReference type="InterPro" id="IPR052954">
    <property type="entry name" value="GPCR-Ligand_Int"/>
</dbReference>
<comment type="caution">
    <text evidence="7">The sequence shown here is derived from an EMBL/GenBank/DDBJ whole genome shotgun (WGS) entry which is preliminary data.</text>
</comment>
<accession>A0A8S3ZK43</accession>
<dbReference type="GO" id="GO:0004930">
    <property type="term" value="F:G protein-coupled receptor activity"/>
    <property type="evidence" value="ECO:0007669"/>
    <property type="project" value="InterPro"/>
</dbReference>
<organism evidence="7 8">
    <name type="scientific">Candidula unifasciata</name>
    <dbReference type="NCBI Taxonomy" id="100452"/>
    <lineage>
        <taxon>Eukaryota</taxon>
        <taxon>Metazoa</taxon>
        <taxon>Spiralia</taxon>
        <taxon>Lophotrochozoa</taxon>
        <taxon>Mollusca</taxon>
        <taxon>Gastropoda</taxon>
        <taxon>Heterobranchia</taxon>
        <taxon>Euthyneura</taxon>
        <taxon>Panpulmonata</taxon>
        <taxon>Eupulmonata</taxon>
        <taxon>Stylommatophora</taxon>
        <taxon>Helicina</taxon>
        <taxon>Helicoidea</taxon>
        <taxon>Geomitridae</taxon>
        <taxon>Candidula</taxon>
    </lineage>
</organism>
<feature type="transmembrane region" description="Helical" evidence="5">
    <location>
        <begin position="272"/>
        <end position="293"/>
    </location>
</feature>
<gene>
    <name evidence="7" type="ORF">CUNI_LOCUS15411</name>
</gene>
<proteinExistence type="predicted"/>
<feature type="transmembrane region" description="Helical" evidence="5">
    <location>
        <begin position="35"/>
        <end position="57"/>
    </location>
</feature>
<feature type="domain" description="G-protein coupled receptors family 1 profile" evidence="6">
    <location>
        <begin position="50"/>
        <end position="327"/>
    </location>
</feature>
<dbReference type="AlphaFoldDB" id="A0A8S3ZK43"/>
<keyword evidence="4 5" id="KW-0472">Membrane</keyword>
<dbReference type="Pfam" id="PF00001">
    <property type="entry name" value="7tm_1"/>
    <property type="match status" value="1"/>
</dbReference>
<sequence length="342" mass="38375">MSENVHSNCSDCDETEQTSGTLLSEELAYTIHQSFQYVLLPCFSLLGIAGNVTSIVLLTRQGFRKCSNILLLALAVSDILFLIGVNNFPLYVYNNSVPPGFQFSAPVNYIFYIMWLAFMCARTIGIQTAMCIPVLITGERILAILCPLKVYFIITRRRTVITVSILYALNGVYFIYRLILSLQLKHFIVQGISLSRIVYTDLYRYAVESGLYGLLEHIVNYVTGIIPICLVTIGCVIIGTQITVVTNKRKTLTLRQAKSTNKHLISKTTKTLFSICVLYIFCSGFAFAIGYLATFTQVAQDLPLTDLLGSVEDLLLCINCIGDFVIYVGANNRFRKSRKFRF</sequence>
<dbReference type="InterPro" id="IPR000276">
    <property type="entry name" value="GPCR_Rhodpsn"/>
</dbReference>
<dbReference type="EMBL" id="CAJHNH020003704">
    <property type="protein sequence ID" value="CAG5129853.1"/>
    <property type="molecule type" value="Genomic_DNA"/>
</dbReference>
<keyword evidence="3 5" id="KW-1133">Transmembrane helix</keyword>
<dbReference type="GO" id="GO:0016020">
    <property type="term" value="C:membrane"/>
    <property type="evidence" value="ECO:0007669"/>
    <property type="project" value="UniProtKB-SubCell"/>
</dbReference>
<evidence type="ECO:0000256" key="2">
    <source>
        <dbReference type="ARBA" id="ARBA00022692"/>
    </source>
</evidence>
<feature type="transmembrane region" description="Helical" evidence="5">
    <location>
        <begin position="69"/>
        <end position="89"/>
    </location>
</feature>
<dbReference type="PRINTS" id="PR00237">
    <property type="entry name" value="GPCRRHODOPSN"/>
</dbReference>
<feature type="transmembrane region" description="Helical" evidence="5">
    <location>
        <begin position="313"/>
        <end position="330"/>
    </location>
</feature>